<feature type="compositionally biased region" description="Pro residues" evidence="1">
    <location>
        <begin position="134"/>
        <end position="152"/>
    </location>
</feature>
<feature type="non-terminal residue" evidence="2">
    <location>
        <position position="170"/>
    </location>
</feature>
<sequence>MPPNAQPEDSGGRRATRSSTKAAASAPLPVPKPRGRPARPATKATVNDETPIATTADAAADAGVPAPNLADKAPARGKAKSVRFFLSLFISNKLYNMMDSVQRAAADQAAEDAGTQTKLTRTERSLKESGVSVAPPPRARSPTATIPPPPPAKGSTKRVRDDGSGGGKSK</sequence>
<accession>A0A4Y7PJX5</accession>
<evidence type="ECO:0000313" key="3">
    <source>
        <dbReference type="Proteomes" id="UP000294933"/>
    </source>
</evidence>
<dbReference type="Proteomes" id="UP000294933">
    <property type="component" value="Unassembled WGS sequence"/>
</dbReference>
<gene>
    <name evidence="2" type="ORF">BD410DRAFT_845692</name>
</gene>
<reference evidence="2 3" key="1">
    <citation type="submission" date="2018-06" db="EMBL/GenBank/DDBJ databases">
        <title>A transcriptomic atlas of mushroom development highlights an independent origin of complex multicellularity.</title>
        <authorList>
            <consortium name="DOE Joint Genome Institute"/>
            <person name="Krizsan K."/>
            <person name="Almasi E."/>
            <person name="Merenyi Z."/>
            <person name="Sahu N."/>
            <person name="Viragh M."/>
            <person name="Koszo T."/>
            <person name="Mondo S."/>
            <person name="Kiss B."/>
            <person name="Balint B."/>
            <person name="Kues U."/>
            <person name="Barry K."/>
            <person name="Hegedus J.C."/>
            <person name="Henrissat B."/>
            <person name="Johnson J."/>
            <person name="Lipzen A."/>
            <person name="Ohm R."/>
            <person name="Nagy I."/>
            <person name="Pangilinan J."/>
            <person name="Yan J."/>
            <person name="Xiong Y."/>
            <person name="Grigoriev I.V."/>
            <person name="Hibbett D.S."/>
            <person name="Nagy L.G."/>
        </authorList>
    </citation>
    <scope>NUCLEOTIDE SEQUENCE [LARGE SCALE GENOMIC DNA]</scope>
    <source>
        <strain evidence="2 3">SZMC22713</strain>
    </source>
</reference>
<dbReference type="AlphaFoldDB" id="A0A4Y7PJX5"/>
<dbReference type="VEuPathDB" id="FungiDB:BD410DRAFT_845692"/>
<feature type="region of interest" description="Disordered" evidence="1">
    <location>
        <begin position="106"/>
        <end position="170"/>
    </location>
</feature>
<feature type="compositionally biased region" description="Low complexity" evidence="1">
    <location>
        <begin position="17"/>
        <end position="26"/>
    </location>
</feature>
<evidence type="ECO:0000313" key="2">
    <source>
        <dbReference type="EMBL" id="TDL14849.1"/>
    </source>
</evidence>
<protein>
    <submittedName>
        <fullName evidence="2">Uncharacterized protein</fullName>
    </submittedName>
</protein>
<dbReference type="STRING" id="50990.A0A4Y7PJX5"/>
<feature type="compositionally biased region" description="Low complexity" evidence="1">
    <location>
        <begin position="53"/>
        <end position="62"/>
    </location>
</feature>
<organism evidence="2 3">
    <name type="scientific">Rickenella mellea</name>
    <dbReference type="NCBI Taxonomy" id="50990"/>
    <lineage>
        <taxon>Eukaryota</taxon>
        <taxon>Fungi</taxon>
        <taxon>Dikarya</taxon>
        <taxon>Basidiomycota</taxon>
        <taxon>Agaricomycotina</taxon>
        <taxon>Agaricomycetes</taxon>
        <taxon>Hymenochaetales</taxon>
        <taxon>Rickenellaceae</taxon>
        <taxon>Rickenella</taxon>
    </lineage>
</organism>
<feature type="region of interest" description="Disordered" evidence="1">
    <location>
        <begin position="1"/>
        <end position="77"/>
    </location>
</feature>
<keyword evidence="3" id="KW-1185">Reference proteome</keyword>
<name>A0A4Y7PJX5_9AGAM</name>
<proteinExistence type="predicted"/>
<evidence type="ECO:0000256" key="1">
    <source>
        <dbReference type="SAM" id="MobiDB-lite"/>
    </source>
</evidence>
<dbReference type="EMBL" id="ML170304">
    <property type="protein sequence ID" value="TDL14849.1"/>
    <property type="molecule type" value="Genomic_DNA"/>
</dbReference>